<dbReference type="InterPro" id="IPR016047">
    <property type="entry name" value="M23ase_b-sheet_dom"/>
</dbReference>
<evidence type="ECO:0000256" key="1">
    <source>
        <dbReference type="ARBA" id="ARBA00022729"/>
    </source>
</evidence>
<evidence type="ECO:0000256" key="2">
    <source>
        <dbReference type="SAM" id="Phobius"/>
    </source>
</evidence>
<protein>
    <submittedName>
        <fullName evidence="5">Lysozyme family protein</fullName>
    </submittedName>
</protein>
<proteinExistence type="predicted"/>
<dbReference type="Gene3D" id="1.10.530.10">
    <property type="match status" value="1"/>
</dbReference>
<dbReference type="InterPro" id="IPR023346">
    <property type="entry name" value="Lysozyme-like_dom_sf"/>
</dbReference>
<accession>A0ABY4EW31</accession>
<keyword evidence="6" id="KW-1185">Reference proteome</keyword>
<evidence type="ECO:0000259" key="4">
    <source>
        <dbReference type="Pfam" id="PF13702"/>
    </source>
</evidence>
<evidence type="ECO:0000313" key="6">
    <source>
        <dbReference type="Proteomes" id="UP000831782"/>
    </source>
</evidence>
<dbReference type="Pfam" id="PF13702">
    <property type="entry name" value="Lysozyme_like"/>
    <property type="match status" value="1"/>
</dbReference>
<dbReference type="Gene3D" id="2.70.70.10">
    <property type="entry name" value="Glucose Permease (Domain IIA)"/>
    <property type="match status" value="1"/>
</dbReference>
<evidence type="ECO:0000313" key="5">
    <source>
        <dbReference type="EMBL" id="UOQ48433.1"/>
    </source>
</evidence>
<gene>
    <name evidence="5" type="ORF">MUN88_20770</name>
</gene>
<dbReference type="EMBL" id="CP095072">
    <property type="protein sequence ID" value="UOQ48433.1"/>
    <property type="molecule type" value="Genomic_DNA"/>
</dbReference>
<keyword evidence="2" id="KW-1133">Transmembrane helix</keyword>
<dbReference type="InterPro" id="IPR047194">
    <property type="entry name" value="CwlT-like_lysozyme"/>
</dbReference>
<feature type="domain" description="M23ase beta-sheet core" evidence="3">
    <location>
        <begin position="256"/>
        <end position="350"/>
    </location>
</feature>
<dbReference type="CDD" id="cd12797">
    <property type="entry name" value="M23_peptidase"/>
    <property type="match status" value="1"/>
</dbReference>
<keyword evidence="1" id="KW-0732">Signal</keyword>
<reference evidence="5 6" key="1">
    <citation type="submission" date="2022-04" db="EMBL/GenBank/DDBJ databases">
        <title>Gracilibacillus sp. isolated from saltern.</title>
        <authorList>
            <person name="Won M."/>
            <person name="Lee C.-M."/>
            <person name="Woen H.-Y."/>
            <person name="Kwon S.-W."/>
        </authorList>
    </citation>
    <scope>NUCLEOTIDE SEQUENCE [LARGE SCALE GENOMIC DNA]</scope>
    <source>
        <strain evidence="5 6">SSWR10-1</strain>
    </source>
</reference>
<dbReference type="SUPFAM" id="SSF51261">
    <property type="entry name" value="Duplicated hybrid motif"/>
    <property type="match status" value="1"/>
</dbReference>
<sequence length="368" mass="40292">METAKEIVKEVAKRKAQKVAFLVFLKYILPILLVCALIFGVLFMILAIAGSFVQQDGGLEGGEAVNLSEEVLAYRPIVEEYATEYGVEEYVGIILALMMQESGGRGDDPMQASESLCGSVGCITDPEQSIEHGVKYFSQVLERAEGDVKLTLQSYNFGGGFIDYVMDNGGSYTQELAIDFSSMKYEELKHTGNYSCVRPEAVQYNACYGDIYYVDAVLRYYDYTLVIEGEFAMPVQGTMTSDYGMRSDPHTGEQDMHTGIDFGCINHVTPIYATHPGKIVYSQFHVNNNGTPGYGNLVMVQHGEQFITAYAHMSSLNVDVGETVDQGQKVGVCGSTGSSTGPHLHFETKTGLWDGHQNPAEVLGIGDL</sequence>
<dbReference type="InterPro" id="IPR011055">
    <property type="entry name" value="Dup_hybrid_motif"/>
</dbReference>
<dbReference type="InterPro" id="IPR050570">
    <property type="entry name" value="Cell_wall_metabolism_enzyme"/>
</dbReference>
<dbReference type="PANTHER" id="PTHR21666">
    <property type="entry name" value="PEPTIDASE-RELATED"/>
    <property type="match status" value="1"/>
</dbReference>
<dbReference type="SUPFAM" id="SSF53955">
    <property type="entry name" value="Lysozyme-like"/>
    <property type="match status" value="1"/>
</dbReference>
<dbReference type="CDD" id="cd16891">
    <property type="entry name" value="CwlT-like"/>
    <property type="match status" value="1"/>
</dbReference>
<dbReference type="Proteomes" id="UP000831782">
    <property type="component" value="Chromosome"/>
</dbReference>
<dbReference type="PANTHER" id="PTHR21666:SF289">
    <property type="entry name" value="L-ALA--D-GLU ENDOPEPTIDASE"/>
    <property type="match status" value="1"/>
</dbReference>
<evidence type="ECO:0000259" key="3">
    <source>
        <dbReference type="Pfam" id="PF01551"/>
    </source>
</evidence>
<organism evidence="5 6">
    <name type="scientific">Gracilibacillus caseinilyticus</name>
    <dbReference type="NCBI Taxonomy" id="2932256"/>
    <lineage>
        <taxon>Bacteria</taxon>
        <taxon>Bacillati</taxon>
        <taxon>Bacillota</taxon>
        <taxon>Bacilli</taxon>
        <taxon>Bacillales</taxon>
        <taxon>Bacillaceae</taxon>
        <taxon>Gracilibacillus</taxon>
    </lineage>
</organism>
<name>A0ABY4EW31_9BACI</name>
<dbReference type="Pfam" id="PF01551">
    <property type="entry name" value="Peptidase_M23"/>
    <property type="match status" value="1"/>
</dbReference>
<keyword evidence="2" id="KW-0472">Membrane</keyword>
<feature type="transmembrane region" description="Helical" evidence="2">
    <location>
        <begin position="21"/>
        <end position="49"/>
    </location>
</feature>
<feature type="domain" description="CwlT-like lysozyme" evidence="4">
    <location>
        <begin position="68"/>
        <end position="220"/>
    </location>
</feature>
<dbReference type="RefSeq" id="WP_244718933.1">
    <property type="nucleotide sequence ID" value="NZ_CP095072.1"/>
</dbReference>
<keyword evidence="2" id="KW-0812">Transmembrane</keyword>